<feature type="region of interest" description="Disordered" evidence="4">
    <location>
        <begin position="23"/>
        <end position="42"/>
    </location>
</feature>
<dbReference type="InterPro" id="IPR000061">
    <property type="entry name" value="Surp"/>
</dbReference>
<evidence type="ECO:0000256" key="2">
    <source>
        <dbReference type="PROSITE-ProRule" id="PRU00176"/>
    </source>
</evidence>
<feature type="coiled-coil region" evidence="3">
    <location>
        <begin position="542"/>
        <end position="569"/>
    </location>
</feature>
<dbReference type="Pfam" id="PF04818">
    <property type="entry name" value="CID"/>
    <property type="match status" value="1"/>
</dbReference>
<dbReference type="VEuPathDB" id="FungiDB:PC110_g17166"/>
<feature type="compositionally biased region" description="Basic residues" evidence="4">
    <location>
        <begin position="396"/>
        <end position="406"/>
    </location>
</feature>
<dbReference type="OrthoDB" id="204949at2759"/>
<evidence type="ECO:0000256" key="1">
    <source>
        <dbReference type="ARBA" id="ARBA00022884"/>
    </source>
</evidence>
<keyword evidence="3" id="KW-0175">Coiled coil</keyword>
<reference evidence="8 9" key="1">
    <citation type="submission" date="2018-01" db="EMBL/GenBank/DDBJ databases">
        <title>Draft genome of the strawberry crown rot pathogen Phytophthora cactorum.</title>
        <authorList>
            <person name="Armitage A.D."/>
            <person name="Lysoe E."/>
            <person name="Nellist C.F."/>
            <person name="Harrison R.J."/>
            <person name="Brurberg M.B."/>
        </authorList>
    </citation>
    <scope>NUCLEOTIDE SEQUENCE [LARGE SCALE GENOMIC DNA]</scope>
    <source>
        <strain evidence="8 9">10300</strain>
    </source>
</reference>
<dbReference type="STRING" id="29920.A0A329RQG1"/>
<dbReference type="Pfam" id="PF00076">
    <property type="entry name" value="RRM_1"/>
    <property type="match status" value="1"/>
</dbReference>
<sequence length="866" mass="97809">MQPSSLTSLTDDKLARFVLGQQKKTKFQKEREDREAKKRQADEEAAKIYATFVASFDNEDETKGKAFVRGGTQAAQGNSQSAAQSGDVYRLKGKEQAAHFSSGEKMSEMDKMLQEIKQKDAEQREQVQTMHRPKKRRAIDEFLEEMKERGPVPISMEGVCMAKGSFDNGDPETTNLYVGNLAPTVTEEVLQAEFGRYGEVYSVKIMWPRSEEERARRRNCGFVSFYERRDADDARINLDNKELEGQPMIVGWGKAVKIQPRARAPGLLLPPTAPVPSVTTTPTVSTPNADLTGKPTITIEIPTDQEARRRVDNLAHYVAADGLQFENAVRMREANNKAYSFFFEPQSALALYYRWRVYSFAMGDDEHTWRENPFQMTLEGPVWLPPKMPPQSPRDRRSRSYSRSRSRSSSPSPRTSRRRSRSGSRHRSRSSSTSSDDDRNNRRSRRRTRRRRSRSRSRSRGRRSRSWSSDDPSSRKRSRRSRSRPRKDDRRHGENLHESSRDSRRSSGPSGYGQGYVEKDEKLLTGQQIARARDMERGRERNRLSNEDYDKFKQLLEELTLERESVKKTMGFALDNSEAAVDLANIILESFKNSTSSGVTLIGLLYVTSDVLHNSSAAVKNASLFRTTFQECLPEIMDTLRIAHKNIAGRMSANAMKEKVMNVLTAWESWSLFPPAVLVGLHATFLRKVEENEYIATRRLNFEGIGESDLERLRKTCRQSGIMATGDAKWLAARLQWLKEFTSPTALTAPSVQPSTNSNVKETAVRKNDTNDAAAEAINEVGKENGSVDNLDGEPIDEDLDGDPIDREPIVKESDDIDGEPMDDEALDGEPLDGGTAEDDLDGEPLDGEDLDGAPMDEEDLDGELI</sequence>
<dbReference type="InterPro" id="IPR008942">
    <property type="entry name" value="ENTH_VHS"/>
</dbReference>
<proteinExistence type="predicted"/>
<evidence type="ECO:0000259" key="5">
    <source>
        <dbReference type="PROSITE" id="PS50102"/>
    </source>
</evidence>
<dbReference type="InterPro" id="IPR000504">
    <property type="entry name" value="RRM_dom"/>
</dbReference>
<name>A0A329RQG1_9STRA</name>
<feature type="domain" description="SURP motif" evidence="6">
    <location>
        <begin position="310"/>
        <end position="353"/>
    </location>
</feature>
<evidence type="ECO:0000259" key="7">
    <source>
        <dbReference type="PROSITE" id="PS51391"/>
    </source>
</evidence>
<dbReference type="Gene3D" id="1.25.40.90">
    <property type="match status" value="1"/>
</dbReference>
<dbReference type="GO" id="GO:0005634">
    <property type="term" value="C:nucleus"/>
    <property type="evidence" value="ECO:0007669"/>
    <property type="project" value="TreeGrafter"/>
</dbReference>
<evidence type="ECO:0000256" key="3">
    <source>
        <dbReference type="SAM" id="Coils"/>
    </source>
</evidence>
<dbReference type="PROSITE" id="PS51391">
    <property type="entry name" value="CID"/>
    <property type="match status" value="1"/>
</dbReference>
<feature type="compositionally biased region" description="Basic residues" evidence="4">
    <location>
        <begin position="442"/>
        <end position="465"/>
    </location>
</feature>
<dbReference type="InterPro" id="IPR035967">
    <property type="entry name" value="SWAP/Surp_sf"/>
</dbReference>
<dbReference type="SUPFAM" id="SSF54928">
    <property type="entry name" value="RNA-binding domain, RBD"/>
    <property type="match status" value="1"/>
</dbReference>
<dbReference type="PANTHER" id="PTHR23140">
    <property type="entry name" value="RNA PROCESSING PROTEIN LD23810P"/>
    <property type="match status" value="1"/>
</dbReference>
<feature type="compositionally biased region" description="Acidic residues" evidence="4">
    <location>
        <begin position="815"/>
        <end position="866"/>
    </location>
</feature>
<dbReference type="PANTHER" id="PTHR23140:SF0">
    <property type="entry name" value="U2 SNRNP-ASSOCIATED SURP MOTIF-CONTAINING PROTEIN"/>
    <property type="match status" value="1"/>
</dbReference>
<feature type="compositionally biased region" description="Basic and acidic residues" evidence="4">
    <location>
        <begin position="531"/>
        <end position="542"/>
    </location>
</feature>
<feature type="compositionally biased region" description="Pro residues" evidence="4">
    <location>
        <begin position="383"/>
        <end position="392"/>
    </location>
</feature>
<dbReference type="InterPro" id="IPR006569">
    <property type="entry name" value="CID_dom"/>
</dbReference>
<dbReference type="InterPro" id="IPR035979">
    <property type="entry name" value="RBD_domain_sf"/>
</dbReference>
<organism evidence="8 9">
    <name type="scientific">Phytophthora cactorum</name>
    <dbReference type="NCBI Taxonomy" id="29920"/>
    <lineage>
        <taxon>Eukaryota</taxon>
        <taxon>Sar</taxon>
        <taxon>Stramenopiles</taxon>
        <taxon>Oomycota</taxon>
        <taxon>Peronosporomycetes</taxon>
        <taxon>Peronosporales</taxon>
        <taxon>Peronosporaceae</taxon>
        <taxon>Phytophthora</taxon>
    </lineage>
</organism>
<dbReference type="SUPFAM" id="SSF109905">
    <property type="entry name" value="Surp module (SWAP domain)"/>
    <property type="match status" value="1"/>
</dbReference>
<dbReference type="GO" id="GO:0003723">
    <property type="term" value="F:RNA binding"/>
    <property type="evidence" value="ECO:0007669"/>
    <property type="project" value="UniProtKB-UniRule"/>
</dbReference>
<keyword evidence="9" id="KW-1185">Reference proteome</keyword>
<feature type="compositionally biased region" description="Basic residues" evidence="4">
    <location>
        <begin position="415"/>
        <end position="429"/>
    </location>
</feature>
<feature type="region of interest" description="Disordered" evidence="4">
    <location>
        <begin position="748"/>
        <end position="866"/>
    </location>
</feature>
<feature type="domain" description="CID" evidence="7">
    <location>
        <begin position="544"/>
        <end position="689"/>
    </location>
</feature>
<dbReference type="Pfam" id="PF01805">
    <property type="entry name" value="Surp"/>
    <property type="match status" value="1"/>
</dbReference>
<gene>
    <name evidence="8" type="ORF">PC110_g17166</name>
</gene>
<evidence type="ECO:0000259" key="6">
    <source>
        <dbReference type="PROSITE" id="PS50128"/>
    </source>
</evidence>
<comment type="caution">
    <text evidence="8">The sequence shown here is derived from an EMBL/GenBank/DDBJ whole genome shotgun (WGS) entry which is preliminary data.</text>
</comment>
<feature type="compositionally biased region" description="Basic and acidic residues" evidence="4">
    <location>
        <begin position="804"/>
        <end position="814"/>
    </location>
</feature>
<dbReference type="SMART" id="SM00360">
    <property type="entry name" value="RRM"/>
    <property type="match status" value="1"/>
</dbReference>
<feature type="compositionally biased region" description="Basic and acidic residues" evidence="4">
    <location>
        <begin position="486"/>
        <end position="505"/>
    </location>
</feature>
<dbReference type="EMBL" id="MJFZ01000651">
    <property type="protein sequence ID" value="RAW26429.1"/>
    <property type="molecule type" value="Genomic_DNA"/>
</dbReference>
<feature type="region of interest" description="Disordered" evidence="4">
    <location>
        <begin position="269"/>
        <end position="295"/>
    </location>
</feature>
<evidence type="ECO:0000313" key="9">
    <source>
        <dbReference type="Proteomes" id="UP000251314"/>
    </source>
</evidence>
<dbReference type="PROSITE" id="PS50128">
    <property type="entry name" value="SURP"/>
    <property type="match status" value="1"/>
</dbReference>
<keyword evidence="1 2" id="KW-0694">RNA-binding</keyword>
<evidence type="ECO:0000256" key="4">
    <source>
        <dbReference type="SAM" id="MobiDB-lite"/>
    </source>
</evidence>
<dbReference type="PROSITE" id="PS50102">
    <property type="entry name" value="RRM"/>
    <property type="match status" value="1"/>
</dbReference>
<evidence type="ECO:0000313" key="8">
    <source>
        <dbReference type="EMBL" id="RAW26429.1"/>
    </source>
</evidence>
<feature type="compositionally biased region" description="Acidic residues" evidence="4">
    <location>
        <begin position="791"/>
        <end position="803"/>
    </location>
</feature>
<evidence type="ECO:0008006" key="10">
    <source>
        <dbReference type="Google" id="ProtNLM"/>
    </source>
</evidence>
<feature type="compositionally biased region" description="Basic and acidic residues" evidence="4">
    <location>
        <begin position="27"/>
        <end position="42"/>
    </location>
</feature>
<dbReference type="Proteomes" id="UP000251314">
    <property type="component" value="Unassembled WGS sequence"/>
</dbReference>
<feature type="compositionally biased region" description="Low complexity" evidence="4">
    <location>
        <begin position="269"/>
        <end position="287"/>
    </location>
</feature>
<feature type="domain" description="RRM" evidence="5">
    <location>
        <begin position="174"/>
        <end position="255"/>
    </location>
</feature>
<accession>A0A329RQG1</accession>
<feature type="compositionally biased region" description="Basic residues" evidence="4">
    <location>
        <begin position="475"/>
        <end position="485"/>
    </location>
</feature>
<dbReference type="GO" id="GO:0006396">
    <property type="term" value="P:RNA processing"/>
    <property type="evidence" value="ECO:0007669"/>
    <property type="project" value="InterPro"/>
</dbReference>
<feature type="compositionally biased region" description="Polar residues" evidence="4">
    <location>
        <begin position="748"/>
        <end position="761"/>
    </location>
</feature>
<feature type="region of interest" description="Disordered" evidence="4">
    <location>
        <begin position="379"/>
        <end position="542"/>
    </location>
</feature>
<dbReference type="Gene3D" id="1.10.10.790">
    <property type="entry name" value="Surp module"/>
    <property type="match status" value="1"/>
</dbReference>
<dbReference type="SMART" id="SM00582">
    <property type="entry name" value="RPR"/>
    <property type="match status" value="1"/>
</dbReference>
<dbReference type="SMART" id="SM00648">
    <property type="entry name" value="SWAP"/>
    <property type="match status" value="1"/>
</dbReference>
<dbReference type="Gene3D" id="3.30.70.330">
    <property type="match status" value="1"/>
</dbReference>
<dbReference type="InterPro" id="IPR012677">
    <property type="entry name" value="Nucleotide-bd_a/b_plait_sf"/>
</dbReference>
<dbReference type="AlphaFoldDB" id="A0A329RQG1"/>
<protein>
    <recommendedName>
        <fullName evidence="10">U2 snRNP-associated SURP motif-containing protein</fullName>
    </recommendedName>
</protein>
<dbReference type="InterPro" id="IPR051485">
    <property type="entry name" value="SR-CTD_assoc_factor"/>
</dbReference>